<keyword evidence="1" id="KW-0472">Membrane</keyword>
<sequence length="151" mass="16550">MSVFSPSISGVICSGTEIMDSKNPASRKFGFLRRISSPSSLSLSSPSKLHREGRRFCRCPSWNVTSYLKGMIRIGSSLKGIIWIGVGCLSVSFGSALSVFPVFAVFRLTKSRLVLFEVDFHCGVLSSQLLFEVDFLGGVLSSQLLLEEDFL</sequence>
<reference evidence="2" key="1">
    <citation type="submission" date="2021-05" db="EMBL/GenBank/DDBJ databases">
        <authorList>
            <person name="Alioto T."/>
            <person name="Alioto T."/>
            <person name="Gomez Garrido J."/>
        </authorList>
    </citation>
    <scope>NUCLEOTIDE SEQUENCE</scope>
</reference>
<keyword evidence="1" id="KW-0812">Transmembrane</keyword>
<keyword evidence="1" id="KW-1133">Transmembrane helix</keyword>
<dbReference type="EMBL" id="HBUF01157181">
    <property type="protein sequence ID" value="CAG6649374.1"/>
    <property type="molecule type" value="Transcribed_RNA"/>
</dbReference>
<evidence type="ECO:0000313" key="2">
    <source>
        <dbReference type="EMBL" id="CAG6649374.1"/>
    </source>
</evidence>
<name>A0A8D8RDW5_9HEMI</name>
<accession>A0A8D8RDW5</accession>
<feature type="transmembrane region" description="Helical" evidence="1">
    <location>
        <begin position="81"/>
        <end position="106"/>
    </location>
</feature>
<organism evidence="2">
    <name type="scientific">Cacopsylla melanoneura</name>
    <dbReference type="NCBI Taxonomy" id="428564"/>
    <lineage>
        <taxon>Eukaryota</taxon>
        <taxon>Metazoa</taxon>
        <taxon>Ecdysozoa</taxon>
        <taxon>Arthropoda</taxon>
        <taxon>Hexapoda</taxon>
        <taxon>Insecta</taxon>
        <taxon>Pterygota</taxon>
        <taxon>Neoptera</taxon>
        <taxon>Paraneoptera</taxon>
        <taxon>Hemiptera</taxon>
        <taxon>Sternorrhyncha</taxon>
        <taxon>Psylloidea</taxon>
        <taxon>Psyllidae</taxon>
        <taxon>Psyllinae</taxon>
        <taxon>Cacopsylla</taxon>
    </lineage>
</organism>
<dbReference type="EMBL" id="HBUF01157180">
    <property type="protein sequence ID" value="CAG6649373.1"/>
    <property type="molecule type" value="Transcribed_RNA"/>
</dbReference>
<protein>
    <submittedName>
        <fullName evidence="2">Uncharacterized protein</fullName>
    </submittedName>
</protein>
<proteinExistence type="predicted"/>
<evidence type="ECO:0000256" key="1">
    <source>
        <dbReference type="SAM" id="Phobius"/>
    </source>
</evidence>
<dbReference type="AlphaFoldDB" id="A0A8D8RDW5"/>